<sequence length="340" mass="37911">SPLIFQQHFVEVEVIPIHNAFKDTHGIINIDVRLKMSGRYMILMKKLIKDYEDFEGIEYLVLTYQENINNIDKIQKTHTIDDYTSTWHDLFLREQHRENYHGTVGLSIKASNLIESIEFKETPIKPKRTFDVEVTHSGKDTVLSHIVEEAQTFKASIQVFANTVTDYFVSLVIGLGLLKFFVSSYVFSCISMCTGLSTPTAVMVGTGIGAQNGILIKEGGRTKVTKVVSILIVIVGAAESSREYPLGRLNCEIWKATTTPHQSHSVLIDEAMIIKESQVLFGRTAVLVAVNKSFAAVGPYVVVWKSCRDELLTAQHNTILQIAILGDGIDHLPESAATKL</sequence>
<protein>
    <submittedName>
        <fullName evidence="2">5689_t:CDS:1</fullName>
    </submittedName>
</protein>
<dbReference type="Proteomes" id="UP000789375">
    <property type="component" value="Unassembled WGS sequence"/>
</dbReference>
<comment type="caution">
    <text evidence="2">The sequence shown here is derived from an EMBL/GenBank/DDBJ whole genome shotgun (WGS) entry which is preliminary data.</text>
</comment>
<dbReference type="GO" id="GO:0043682">
    <property type="term" value="F:P-type divalent copper transporter activity"/>
    <property type="evidence" value="ECO:0007669"/>
    <property type="project" value="TreeGrafter"/>
</dbReference>
<dbReference type="PANTHER" id="PTHR43520">
    <property type="entry name" value="ATP7, ISOFORM B"/>
    <property type="match status" value="1"/>
</dbReference>
<feature type="non-terminal residue" evidence="2">
    <location>
        <position position="1"/>
    </location>
</feature>
<evidence type="ECO:0000256" key="1">
    <source>
        <dbReference type="ARBA" id="ARBA00022967"/>
    </source>
</evidence>
<dbReference type="GO" id="GO:0055070">
    <property type="term" value="P:copper ion homeostasis"/>
    <property type="evidence" value="ECO:0007669"/>
    <property type="project" value="TreeGrafter"/>
</dbReference>
<dbReference type="AlphaFoldDB" id="A0A9N9I246"/>
<accession>A0A9N9I246</accession>
<dbReference type="GO" id="GO:0016020">
    <property type="term" value="C:membrane"/>
    <property type="evidence" value="ECO:0007669"/>
    <property type="project" value="TreeGrafter"/>
</dbReference>
<gene>
    <name evidence="2" type="ORF">FMOSSE_LOCUS14779</name>
</gene>
<evidence type="ECO:0000313" key="2">
    <source>
        <dbReference type="EMBL" id="CAG8717975.1"/>
    </source>
</evidence>
<reference evidence="2" key="1">
    <citation type="submission" date="2021-06" db="EMBL/GenBank/DDBJ databases">
        <authorList>
            <person name="Kallberg Y."/>
            <person name="Tangrot J."/>
            <person name="Rosling A."/>
        </authorList>
    </citation>
    <scope>NUCLEOTIDE SEQUENCE</scope>
    <source>
        <strain evidence="2">87-6 pot B 2015</strain>
    </source>
</reference>
<organism evidence="2 3">
    <name type="scientific">Funneliformis mosseae</name>
    <name type="common">Endomycorrhizal fungus</name>
    <name type="synonym">Glomus mosseae</name>
    <dbReference type="NCBI Taxonomy" id="27381"/>
    <lineage>
        <taxon>Eukaryota</taxon>
        <taxon>Fungi</taxon>
        <taxon>Fungi incertae sedis</taxon>
        <taxon>Mucoromycota</taxon>
        <taxon>Glomeromycotina</taxon>
        <taxon>Glomeromycetes</taxon>
        <taxon>Glomerales</taxon>
        <taxon>Glomeraceae</taxon>
        <taxon>Funneliformis</taxon>
    </lineage>
</organism>
<feature type="non-terminal residue" evidence="2">
    <location>
        <position position="340"/>
    </location>
</feature>
<evidence type="ECO:0000313" key="3">
    <source>
        <dbReference type="Proteomes" id="UP000789375"/>
    </source>
</evidence>
<name>A0A9N9I246_FUNMO</name>
<dbReference type="EMBL" id="CAJVPP010012538">
    <property type="protein sequence ID" value="CAG8717975.1"/>
    <property type="molecule type" value="Genomic_DNA"/>
</dbReference>
<proteinExistence type="predicted"/>
<dbReference type="GO" id="GO:0005507">
    <property type="term" value="F:copper ion binding"/>
    <property type="evidence" value="ECO:0007669"/>
    <property type="project" value="TreeGrafter"/>
</dbReference>
<keyword evidence="3" id="KW-1185">Reference proteome</keyword>
<keyword evidence="1" id="KW-1278">Translocase</keyword>
<dbReference type="PANTHER" id="PTHR43520:SF8">
    <property type="entry name" value="P-TYPE CU(+) TRANSPORTER"/>
    <property type="match status" value="1"/>
</dbReference>